<dbReference type="GeneID" id="77846541"/>
<dbReference type="EMBL" id="JABEVU030000001">
    <property type="protein sequence ID" value="MDB0581028.1"/>
    <property type="molecule type" value="Genomic_DNA"/>
</dbReference>
<feature type="domain" description="TNase-like" evidence="5">
    <location>
        <begin position="141"/>
        <end position="275"/>
    </location>
</feature>
<evidence type="ECO:0000259" key="5">
    <source>
        <dbReference type="PROSITE" id="PS50830"/>
    </source>
</evidence>
<dbReference type="PANTHER" id="PTHR12302">
    <property type="entry name" value="EBNA2 BINDING PROTEIN P100"/>
    <property type="match status" value="1"/>
</dbReference>
<keyword evidence="1" id="KW-0540">Nuclease</keyword>
<dbReference type="SMART" id="SM00894">
    <property type="entry name" value="Excalibur"/>
    <property type="match status" value="1"/>
</dbReference>
<keyword evidence="2" id="KW-0255">Endonuclease</keyword>
<dbReference type="SMART" id="SM00318">
    <property type="entry name" value="SNc"/>
    <property type="match status" value="1"/>
</dbReference>
<evidence type="ECO:0000256" key="4">
    <source>
        <dbReference type="SAM" id="Phobius"/>
    </source>
</evidence>
<dbReference type="Pfam" id="PF00565">
    <property type="entry name" value="SNase"/>
    <property type="match status" value="1"/>
</dbReference>
<protein>
    <submittedName>
        <fullName evidence="6">Thermonuclease family protein</fullName>
    </submittedName>
</protein>
<keyword evidence="4" id="KW-1133">Transmembrane helix</keyword>
<dbReference type="InterPro" id="IPR008613">
    <property type="entry name" value="Excalibur_Ca-bd_domain"/>
</dbReference>
<sequence>MDLLFLVLSFLAALAAVVVFGVGLFKYVGQGEHRKAWQMSLMMITAASVLALMATLMDAGLSLGTGFMMMGIYLLLAAVGILLVYIVKRARNDDVQGYVRYAAIMMLAALAVMILPLFMMDDAESPVREINETFGSEEAGERIPVEVASFVDGDTTKFHFEGETASFRYLLIDTPETNHPRIGEQPLGKEASARTKELLEEAEEIEVEFDVGPRQDHYERYLAYVYADGDMVNEILVREGLAQVKYVNPPSTTHLDQLEEAEQEAEAEGLGIWSLERPYDSEGEESETGSGAFRNCTELREVHPDGVAEGHPAYTLQMDGDRDGMACE</sequence>
<feature type="transmembrane region" description="Helical" evidence="4">
    <location>
        <begin position="98"/>
        <end position="119"/>
    </location>
</feature>
<gene>
    <name evidence="6" type="ORF">F7P68_0010855</name>
</gene>
<evidence type="ECO:0000256" key="3">
    <source>
        <dbReference type="ARBA" id="ARBA00022801"/>
    </source>
</evidence>
<dbReference type="PROSITE" id="PS50830">
    <property type="entry name" value="TNASE_3"/>
    <property type="match status" value="1"/>
</dbReference>
<feature type="transmembrane region" description="Helical" evidence="4">
    <location>
        <begin position="67"/>
        <end position="86"/>
    </location>
</feature>
<name>A0ABT4YKH5_9STAP</name>
<dbReference type="Gene3D" id="2.40.50.90">
    <property type="match status" value="1"/>
</dbReference>
<keyword evidence="7" id="KW-1185">Reference proteome</keyword>
<evidence type="ECO:0000256" key="1">
    <source>
        <dbReference type="ARBA" id="ARBA00022722"/>
    </source>
</evidence>
<dbReference type="InterPro" id="IPR035437">
    <property type="entry name" value="SNase_OB-fold_sf"/>
</dbReference>
<dbReference type="PANTHER" id="PTHR12302:SF3">
    <property type="entry name" value="SERINE_THREONINE-PROTEIN KINASE 31"/>
    <property type="match status" value="1"/>
</dbReference>
<keyword evidence="4" id="KW-0472">Membrane</keyword>
<reference evidence="6 7" key="2">
    <citation type="submission" date="2022-12" db="EMBL/GenBank/DDBJ databases">
        <title>Genome analysis and biological profiling of marine Salinicoccus roseus MOSEL-ME25.</title>
        <authorList>
            <person name="Mirza F.T."/>
            <person name="Xie Y."/>
            <person name="Shinwari Z.K."/>
        </authorList>
    </citation>
    <scope>NUCLEOTIDE SEQUENCE [LARGE SCALE GENOMIC DNA]</scope>
    <source>
        <strain evidence="6 7">MOSEL-ME25</strain>
    </source>
</reference>
<reference evidence="7" key="1">
    <citation type="submission" date="2020-04" db="EMBL/GenBank/DDBJ databases">
        <title>Genome analysis and biological profiling of marine Cellulosimicrobium funkei MOSEL-ME6.</title>
        <authorList>
            <person name="Tanveer F."/>
            <person name="Xie Y."/>
            <person name="Shinwari Z.K."/>
        </authorList>
    </citation>
    <scope>NUCLEOTIDE SEQUENCE [LARGE SCALE GENOMIC DNA]</scope>
    <source>
        <strain evidence="7">MOSEL-ME25</strain>
    </source>
</reference>
<dbReference type="Pfam" id="PF05901">
    <property type="entry name" value="Excalibur"/>
    <property type="match status" value="1"/>
</dbReference>
<keyword evidence="3" id="KW-0378">Hydrolase</keyword>
<dbReference type="InterPro" id="IPR016071">
    <property type="entry name" value="Staphylococal_nuclease_OB-fold"/>
</dbReference>
<feature type="transmembrane region" description="Helical" evidence="4">
    <location>
        <begin position="41"/>
        <end position="61"/>
    </location>
</feature>
<proteinExistence type="predicted"/>
<keyword evidence="4" id="KW-0812">Transmembrane</keyword>
<organism evidence="6 7">
    <name type="scientific">Salinicoccus roseus</name>
    <dbReference type="NCBI Taxonomy" id="45670"/>
    <lineage>
        <taxon>Bacteria</taxon>
        <taxon>Bacillati</taxon>
        <taxon>Bacillota</taxon>
        <taxon>Bacilli</taxon>
        <taxon>Bacillales</taxon>
        <taxon>Staphylococcaceae</taxon>
        <taxon>Salinicoccus</taxon>
    </lineage>
</organism>
<evidence type="ECO:0000313" key="7">
    <source>
        <dbReference type="Proteomes" id="UP000527860"/>
    </source>
</evidence>
<evidence type="ECO:0000313" key="6">
    <source>
        <dbReference type="EMBL" id="MDB0581028.1"/>
    </source>
</evidence>
<feature type="transmembrane region" description="Helical" evidence="4">
    <location>
        <begin position="6"/>
        <end position="29"/>
    </location>
</feature>
<dbReference type="SUPFAM" id="SSF50199">
    <property type="entry name" value="Staphylococcal nuclease"/>
    <property type="match status" value="1"/>
</dbReference>
<evidence type="ECO:0000256" key="2">
    <source>
        <dbReference type="ARBA" id="ARBA00022759"/>
    </source>
</evidence>
<accession>A0ABT4YKH5</accession>
<comment type="caution">
    <text evidence="6">The sequence shown here is derived from an EMBL/GenBank/DDBJ whole genome shotgun (WGS) entry which is preliminary data.</text>
</comment>
<dbReference type="Proteomes" id="UP000527860">
    <property type="component" value="Unassembled WGS sequence"/>
</dbReference>
<dbReference type="RefSeq" id="WP_052443737.1">
    <property type="nucleotide sequence ID" value="NZ_JABEVU030000001.1"/>
</dbReference>